<sequence length="373" mass="41363">MRYSALIFIMFLNTAQAVAATETTITAQPTRATRIAWPVAPPLSAPDGLRPCCAFGFDLKVQALGIPVPFYQLGNVVDANQLGHHRYNDSAFGAVSNVLGLSSERDGLLYTRRGGFIDIAHVRDTADNTLYLFSQILPRLGQRWQLSLGEELAQRRIQLNAFTPPADAAQRYTLAAYLAGKLAYQLAAWHEIAQWYGYQSVPGFSEEISAFSPEDLYSNLLGARLAIDVILQGGAVSVGSYNRAMESLLPAALNQLGAVSATQTRRQLAAIDGDWWDSHRRVPEKFLVLKRNYDTGDNRLPTPVPFERTAPQRLMLPQQRYGIPLDDIGELQLWPGSSPRHLLPPSPYYTAKDFSALALHARAEDARQILEKR</sequence>
<gene>
    <name evidence="2" type="ORF">FO014_09045</name>
</gene>
<dbReference type="EMBL" id="CP041764">
    <property type="protein sequence ID" value="QHA87080.1"/>
    <property type="molecule type" value="Genomic_DNA"/>
</dbReference>
<dbReference type="InterPro" id="IPR025130">
    <property type="entry name" value="DUF4056"/>
</dbReference>
<feature type="chain" id="PRO_5046719356" evidence="1">
    <location>
        <begin position="20"/>
        <end position="373"/>
    </location>
</feature>
<evidence type="ECO:0000256" key="1">
    <source>
        <dbReference type="SAM" id="SignalP"/>
    </source>
</evidence>
<name>A0ABX6GLH2_9GAMM</name>
<organism evidence="2 3">
    <name type="scientific">Serratia rhizosphaerae</name>
    <dbReference type="NCBI Taxonomy" id="2597702"/>
    <lineage>
        <taxon>Bacteria</taxon>
        <taxon>Pseudomonadati</taxon>
        <taxon>Pseudomonadota</taxon>
        <taxon>Gammaproteobacteria</taxon>
        <taxon>Enterobacterales</taxon>
        <taxon>Yersiniaceae</taxon>
        <taxon>Serratia</taxon>
    </lineage>
</organism>
<keyword evidence="3" id="KW-1185">Reference proteome</keyword>
<accession>A0ABX6GLH2</accession>
<feature type="signal peptide" evidence="1">
    <location>
        <begin position="1"/>
        <end position="19"/>
    </location>
</feature>
<evidence type="ECO:0000313" key="2">
    <source>
        <dbReference type="EMBL" id="QHA87080.1"/>
    </source>
</evidence>
<reference evidence="2 3" key="1">
    <citation type="submission" date="2019-07" db="EMBL/GenBank/DDBJ databases">
        <title>Serratia dokdonensis sp. nov., an elicitor of systemic resistance in Nicotiana Tabacum.</title>
        <authorList>
            <person name="Son J.-S."/>
            <person name="Hwang Y.-J."/>
            <person name="Lee S.-Y."/>
            <person name="Ghim S.-Y."/>
        </authorList>
    </citation>
    <scope>NUCLEOTIDE SEQUENCE [LARGE SCALE GENOMIC DNA]</scope>
    <source>
        <strain evidence="2 3">KUDC3025</strain>
    </source>
</reference>
<dbReference type="Proteomes" id="UP000430368">
    <property type="component" value="Chromosome"/>
</dbReference>
<evidence type="ECO:0000313" key="3">
    <source>
        <dbReference type="Proteomes" id="UP000430368"/>
    </source>
</evidence>
<dbReference type="Pfam" id="PF13265">
    <property type="entry name" value="DUF4056"/>
    <property type="match status" value="1"/>
</dbReference>
<protein>
    <submittedName>
        <fullName evidence="2">DUF4056 domain-containing protein</fullName>
    </submittedName>
</protein>
<keyword evidence="1" id="KW-0732">Signal</keyword>
<proteinExistence type="predicted"/>